<reference evidence="1" key="1">
    <citation type="journal article" date="2014" name="Front. Microbiol.">
        <title>High frequency of phylogenetically diverse reductive dehalogenase-homologous genes in deep subseafloor sedimentary metagenomes.</title>
        <authorList>
            <person name="Kawai M."/>
            <person name="Futagami T."/>
            <person name="Toyoda A."/>
            <person name="Takaki Y."/>
            <person name="Nishi S."/>
            <person name="Hori S."/>
            <person name="Arai W."/>
            <person name="Tsubouchi T."/>
            <person name="Morono Y."/>
            <person name="Uchiyama I."/>
            <person name="Ito T."/>
            <person name="Fujiyama A."/>
            <person name="Inagaki F."/>
            <person name="Takami H."/>
        </authorList>
    </citation>
    <scope>NUCLEOTIDE SEQUENCE</scope>
    <source>
        <strain evidence="1">Expedition CK06-06</strain>
    </source>
</reference>
<accession>X0WFF0</accession>
<comment type="caution">
    <text evidence="1">The sequence shown here is derived from an EMBL/GenBank/DDBJ whole genome shotgun (WGS) entry which is preliminary data.</text>
</comment>
<sequence length="76" mass="9039">ADYRESVEKRAMGFKMSPWDIKLLKYGKLFEEKMMSLEVNIPLEKALDLGWEIMAECFTPEETGIKMSMIEKYWPR</sequence>
<dbReference type="GO" id="GO:0006811">
    <property type="term" value="P:monoatomic ion transport"/>
    <property type="evidence" value="ECO:0007669"/>
    <property type="project" value="UniProtKB-KW"/>
</dbReference>
<evidence type="ECO:0008006" key="2">
    <source>
        <dbReference type="Google" id="ProtNLM"/>
    </source>
</evidence>
<dbReference type="EMBL" id="BARS01045143">
    <property type="protein sequence ID" value="GAG29689.1"/>
    <property type="molecule type" value="Genomic_DNA"/>
</dbReference>
<protein>
    <recommendedName>
        <fullName evidence="2">V-type ATP synthase subunit B</fullName>
    </recommendedName>
</protein>
<gene>
    <name evidence="1" type="ORF">S01H1_68092</name>
</gene>
<name>X0WFF0_9ZZZZ</name>
<organism evidence="1">
    <name type="scientific">marine sediment metagenome</name>
    <dbReference type="NCBI Taxonomy" id="412755"/>
    <lineage>
        <taxon>unclassified sequences</taxon>
        <taxon>metagenomes</taxon>
        <taxon>ecological metagenomes</taxon>
    </lineage>
</organism>
<dbReference type="AlphaFoldDB" id="X0WFF0"/>
<feature type="non-terminal residue" evidence="1">
    <location>
        <position position="1"/>
    </location>
</feature>
<proteinExistence type="predicted"/>
<evidence type="ECO:0000313" key="1">
    <source>
        <dbReference type="EMBL" id="GAG29689.1"/>
    </source>
</evidence>